<evidence type="ECO:0000313" key="3">
    <source>
        <dbReference type="EMBL" id="HJA92060.1"/>
    </source>
</evidence>
<feature type="chain" id="PRO_5038526339" evidence="2">
    <location>
        <begin position="24"/>
        <end position="571"/>
    </location>
</feature>
<accession>A0A9D2I372</accession>
<feature type="compositionally biased region" description="Low complexity" evidence="1">
    <location>
        <begin position="29"/>
        <end position="58"/>
    </location>
</feature>
<feature type="region of interest" description="Disordered" evidence="1">
    <location>
        <begin position="24"/>
        <end position="69"/>
    </location>
</feature>
<evidence type="ECO:0000256" key="1">
    <source>
        <dbReference type="SAM" id="MobiDB-lite"/>
    </source>
</evidence>
<dbReference type="PANTHER" id="PTHR43649:SF12">
    <property type="entry name" value="DIACETYLCHITOBIOSE BINDING PROTEIN DASA"/>
    <property type="match status" value="1"/>
</dbReference>
<feature type="signal peptide" evidence="2">
    <location>
        <begin position="1"/>
        <end position="23"/>
    </location>
</feature>
<dbReference type="Pfam" id="PF13416">
    <property type="entry name" value="SBP_bac_8"/>
    <property type="match status" value="1"/>
</dbReference>
<proteinExistence type="predicted"/>
<dbReference type="PROSITE" id="PS51257">
    <property type="entry name" value="PROKAR_LIPOPROTEIN"/>
    <property type="match status" value="1"/>
</dbReference>
<dbReference type="Proteomes" id="UP000886858">
    <property type="component" value="Unassembled WGS sequence"/>
</dbReference>
<dbReference type="InterPro" id="IPR050490">
    <property type="entry name" value="Bact_solute-bd_prot1"/>
</dbReference>
<evidence type="ECO:0000313" key="4">
    <source>
        <dbReference type="Proteomes" id="UP000886858"/>
    </source>
</evidence>
<dbReference type="Gene3D" id="3.40.190.10">
    <property type="entry name" value="Periplasmic binding protein-like II"/>
    <property type="match status" value="2"/>
</dbReference>
<dbReference type="EMBL" id="DWYY01000035">
    <property type="protein sequence ID" value="HJA92060.1"/>
    <property type="molecule type" value="Genomic_DNA"/>
</dbReference>
<dbReference type="AlphaFoldDB" id="A0A9D2I372"/>
<organism evidence="3 4">
    <name type="scientific">Candidatus Eisenbergiella merdipullorum</name>
    <dbReference type="NCBI Taxonomy" id="2838553"/>
    <lineage>
        <taxon>Bacteria</taxon>
        <taxon>Bacillati</taxon>
        <taxon>Bacillota</taxon>
        <taxon>Clostridia</taxon>
        <taxon>Lachnospirales</taxon>
        <taxon>Lachnospiraceae</taxon>
        <taxon>Eisenbergiella</taxon>
    </lineage>
</organism>
<protein>
    <submittedName>
        <fullName evidence="3">Extracellular solute-binding protein</fullName>
    </submittedName>
</protein>
<evidence type="ECO:0000256" key="2">
    <source>
        <dbReference type="SAM" id="SignalP"/>
    </source>
</evidence>
<reference evidence="3" key="2">
    <citation type="submission" date="2021-04" db="EMBL/GenBank/DDBJ databases">
        <authorList>
            <person name="Gilroy R."/>
        </authorList>
    </citation>
    <scope>NUCLEOTIDE SEQUENCE</scope>
    <source>
        <strain evidence="3">CHK179-7159</strain>
    </source>
</reference>
<dbReference type="SUPFAM" id="SSF53850">
    <property type="entry name" value="Periplasmic binding protein-like II"/>
    <property type="match status" value="1"/>
</dbReference>
<gene>
    <name evidence="3" type="ORF">H9717_02890</name>
</gene>
<keyword evidence="2" id="KW-0732">Signal</keyword>
<reference evidence="3" key="1">
    <citation type="journal article" date="2021" name="PeerJ">
        <title>Extensive microbial diversity within the chicken gut microbiome revealed by metagenomics and culture.</title>
        <authorList>
            <person name="Gilroy R."/>
            <person name="Ravi A."/>
            <person name="Getino M."/>
            <person name="Pursley I."/>
            <person name="Horton D.L."/>
            <person name="Alikhan N.F."/>
            <person name="Baker D."/>
            <person name="Gharbi K."/>
            <person name="Hall N."/>
            <person name="Watson M."/>
            <person name="Adriaenssens E.M."/>
            <person name="Foster-Nyarko E."/>
            <person name="Jarju S."/>
            <person name="Secka A."/>
            <person name="Antonio M."/>
            <person name="Oren A."/>
            <person name="Chaudhuri R.R."/>
            <person name="La Ragione R."/>
            <person name="Hildebrand F."/>
            <person name="Pallen M.J."/>
        </authorList>
    </citation>
    <scope>NUCLEOTIDE SEQUENCE</scope>
    <source>
        <strain evidence="3">CHK179-7159</strain>
    </source>
</reference>
<comment type="caution">
    <text evidence="3">The sequence shown here is derived from an EMBL/GenBank/DDBJ whole genome shotgun (WGS) entry which is preliminary data.</text>
</comment>
<sequence>MRKKKQIISVLCAAVLAASSLMGCGGQGTETSETEASGVASAAEESAETTAAAETAGTESGGSGEAAGEPVEELPIATADNPITLRVAMPVNSKVEDINTNQLTLYIEEQTGIDLEFIEMSDAETATQVNTLMNGGELPDIFLGWGFPYDALCTYADAGLIQPLDEYIDQWGYNLKNTILADPDLENALAYATYDGHVYAMPSGGGLVTNVYGHYMPRIQNYYVEELGMEFPETLDELRAFLEKLHETYPDVIPMTAYKDSNFVFANISQAFQFTDVTTYLKLTDGTVEFIGNNEEFRKALEYTKGMVDDGLIDPAAFTQDMSVLSTLLAQDGYNVGVLACGYMVANVCDNEGDEYCNLRTMGTLEGPDGYRSAQVDRAAAGVNRSMVITSACQYPEEAFRLFDFFLSDDFAIKARVGFEGEQWEQAAEGVMGRDGEQAWFSLLKTQEWAEPSTNVIWDNESFIHSNIMNHCEVTAGKEKYPIAGEIVNQKIKEADSGECLPSLIMGTEEMTEYNELKTLIVDNVNSNIAQFVLGNRDLAEFDDFCAELDSMGVDRYVELAQMAYDTMTQE</sequence>
<dbReference type="InterPro" id="IPR006059">
    <property type="entry name" value="SBP"/>
</dbReference>
<dbReference type="PANTHER" id="PTHR43649">
    <property type="entry name" value="ARABINOSE-BINDING PROTEIN-RELATED"/>
    <property type="match status" value="1"/>
</dbReference>
<name>A0A9D2I372_9FIRM</name>